<evidence type="ECO:0008006" key="6">
    <source>
        <dbReference type="Google" id="ProtNLM"/>
    </source>
</evidence>
<dbReference type="EMBL" id="SRMA01026565">
    <property type="protein sequence ID" value="TRY82322.1"/>
    <property type="molecule type" value="Genomic_DNA"/>
</dbReference>
<gene>
    <name evidence="4" type="ORF">DNTS_000055</name>
</gene>
<dbReference type="Pfam" id="PF21039">
    <property type="entry name" value="CEP104_ZnF"/>
    <property type="match status" value="1"/>
</dbReference>
<dbReference type="Proteomes" id="UP000316079">
    <property type="component" value="Unassembled WGS sequence"/>
</dbReference>
<reference evidence="4 5" key="1">
    <citation type="journal article" date="2019" name="Sci. Data">
        <title>Hybrid genome assembly and annotation of Danionella translucida.</title>
        <authorList>
            <person name="Kadobianskyi M."/>
            <person name="Schulze L."/>
            <person name="Schuelke M."/>
            <person name="Judkewitz B."/>
        </authorList>
    </citation>
    <scope>NUCLEOTIDE SEQUENCE [LARGE SCALE GENOMIC DNA]</scope>
    <source>
        <strain evidence="4 5">Bolton</strain>
    </source>
</reference>
<evidence type="ECO:0000313" key="4">
    <source>
        <dbReference type="EMBL" id="TRY82322.1"/>
    </source>
</evidence>
<protein>
    <recommendedName>
        <fullName evidence="6">TOG domain-containing protein</fullName>
    </recommendedName>
</protein>
<dbReference type="InterPro" id="IPR052607">
    <property type="entry name" value="CEP104-like"/>
</dbReference>
<feature type="domain" description="Centrosomal protein CEP104 Zn finger" evidence="3">
    <location>
        <begin position="653"/>
        <end position="761"/>
    </location>
</feature>
<accession>A0A553PXB1</accession>
<dbReference type="GO" id="GO:0005929">
    <property type="term" value="C:cilium"/>
    <property type="evidence" value="ECO:0007669"/>
    <property type="project" value="TreeGrafter"/>
</dbReference>
<dbReference type="PANTHER" id="PTHR13371">
    <property type="entry name" value="GLYCINE-, GLUTAMATE-, THIENYLCYCLOHEXYLPIPERIDINE-BINDING PROTEIN"/>
    <property type="match status" value="1"/>
</dbReference>
<organism evidence="4 5">
    <name type="scientific">Danionella cerebrum</name>
    <dbReference type="NCBI Taxonomy" id="2873325"/>
    <lineage>
        <taxon>Eukaryota</taxon>
        <taxon>Metazoa</taxon>
        <taxon>Chordata</taxon>
        <taxon>Craniata</taxon>
        <taxon>Vertebrata</taxon>
        <taxon>Euteleostomi</taxon>
        <taxon>Actinopterygii</taxon>
        <taxon>Neopterygii</taxon>
        <taxon>Teleostei</taxon>
        <taxon>Ostariophysi</taxon>
        <taxon>Cypriniformes</taxon>
        <taxon>Danionidae</taxon>
        <taxon>Danioninae</taxon>
        <taxon>Danionella</taxon>
    </lineage>
</organism>
<dbReference type="InterPro" id="IPR048739">
    <property type="entry name" value="CEP104_N"/>
</dbReference>
<sequence>FRNVMSHKIGFTVINWSGHEGSYSAKNLMVDTPIISGWRSTRFCQFPQEITLQLDERCYIRKLQLLAHRYLIPSKIEVHIGDPEPSSHVSFADNENTEFRFRELKTVHIAAVGSYLKLTFHKNHANKYNVNNQVSLVALGIFGDPADSLEVGTALSRDQLIDHFMDSSQNSSSMDSTHTGFSSSKSESTSLFDGLEFDVYLDPEMAHIIRLLNHKKRFIIQEERFDLVRDLKQAIADLQKVGELLGRFDIERHRAIERQDYDTAQQKKEQMEVYRLRVYQQLEFHNLLDISQIHRISELSDFPSSHIETQKHTLHSMEKTNKKKEGHVTEAIEQDASSPKHIISLTSASPAYIPGTDISSLPYDERPLPVLRTRFSDQSVSELHNIAPLVDTGASGHPGTLTEKVQREAILPIEIYGDSLVAGAYSKTWSSREEALLAVYKKLVEVQPGASKAELRSMTRAAVFLCNKALTDKVSSEMALFKKVRALQLVPLELVRPMKSNTPARLALSRLELIEKLLDKLGTKDSGFTLENVMRILAGGFEHCAAPVRELSVKVVQLLYRLHGKQVLNYLPPDDPSTRKNIFYKNLFDSLAKLDGNIAQKSKNGEDGEREKEEIRSLQEQLAVLKEISDEQCVIADVEPDHSGTVNDLDKLCIFCGERDESFNEEGLDLHYWKHCPMLQRCLQCGQVVEIASLTEHLLTECERRTAFSQCPLCSEALLRDKLTEHAHSSACNPSIGNCSHCPLCHENFASGEEGWKSHLMGPEGCKKNSRRRDLYQNVPSRAQGKRVNTAGVKATMVISKSKTRGLGGGTAPASRSKV</sequence>
<dbReference type="AlphaFoldDB" id="A0A553PXB1"/>
<dbReference type="InterPro" id="IPR048738">
    <property type="entry name" value="CEP104_Znf"/>
</dbReference>
<name>A0A553PXB1_9TELE</name>
<dbReference type="Gene3D" id="2.60.120.260">
    <property type="entry name" value="Galactose-binding domain-like"/>
    <property type="match status" value="1"/>
</dbReference>
<dbReference type="Gene3D" id="1.25.10.10">
    <property type="entry name" value="Leucine-rich Repeat Variant"/>
    <property type="match status" value="1"/>
</dbReference>
<keyword evidence="5" id="KW-1185">Reference proteome</keyword>
<evidence type="ECO:0000259" key="3">
    <source>
        <dbReference type="Pfam" id="PF21039"/>
    </source>
</evidence>
<dbReference type="STRING" id="623744.A0A553PXB1"/>
<dbReference type="PANTHER" id="PTHR13371:SF0">
    <property type="entry name" value="CENTROSOMAL PROTEIN OF 104 KDA"/>
    <property type="match status" value="1"/>
</dbReference>
<dbReference type="Pfam" id="PF21038">
    <property type="entry name" value="CEP104_N"/>
    <property type="match status" value="1"/>
</dbReference>
<dbReference type="SUPFAM" id="SSF49785">
    <property type="entry name" value="Galactose-binding domain-like"/>
    <property type="match status" value="1"/>
</dbReference>
<feature type="non-terminal residue" evidence="4">
    <location>
        <position position="1"/>
    </location>
</feature>
<evidence type="ECO:0000256" key="1">
    <source>
        <dbReference type="SAM" id="MobiDB-lite"/>
    </source>
</evidence>
<dbReference type="InterPro" id="IPR008979">
    <property type="entry name" value="Galactose-bd-like_sf"/>
</dbReference>
<dbReference type="OrthoDB" id="66599at2759"/>
<feature type="region of interest" description="Disordered" evidence="1">
    <location>
        <begin position="166"/>
        <end position="185"/>
    </location>
</feature>
<comment type="caution">
    <text evidence="4">The sequence shown here is derived from an EMBL/GenBank/DDBJ whole genome shotgun (WGS) entry which is preliminary data.</text>
</comment>
<feature type="domain" description="Centrosomal protein CEP104 N-terminal" evidence="2">
    <location>
        <begin position="37"/>
        <end position="143"/>
    </location>
</feature>
<evidence type="ECO:0000259" key="2">
    <source>
        <dbReference type="Pfam" id="PF21038"/>
    </source>
</evidence>
<proteinExistence type="predicted"/>
<dbReference type="InterPro" id="IPR011989">
    <property type="entry name" value="ARM-like"/>
</dbReference>
<dbReference type="Pfam" id="PF21040">
    <property type="entry name" value="CEP104-like_TOG"/>
    <property type="match status" value="2"/>
</dbReference>
<evidence type="ECO:0000313" key="5">
    <source>
        <dbReference type="Proteomes" id="UP000316079"/>
    </source>
</evidence>